<evidence type="ECO:0000256" key="3">
    <source>
        <dbReference type="ARBA" id="ARBA00022606"/>
    </source>
</evidence>
<gene>
    <name evidence="11" type="ORF">ACAOBT_LOCUS20844</name>
</gene>
<evidence type="ECO:0000256" key="8">
    <source>
        <dbReference type="ARBA" id="ARBA00023170"/>
    </source>
</evidence>
<evidence type="ECO:0000256" key="4">
    <source>
        <dbReference type="ARBA" id="ARBA00022692"/>
    </source>
</evidence>
<keyword evidence="12" id="KW-1185">Reference proteome</keyword>
<comment type="subcellular location">
    <subcellularLocation>
        <location evidence="1">Cell membrane</location>
        <topology evidence="1">Multi-pass membrane protein</topology>
    </subcellularLocation>
</comment>
<evidence type="ECO:0000256" key="7">
    <source>
        <dbReference type="ARBA" id="ARBA00023136"/>
    </source>
</evidence>
<evidence type="ECO:0000256" key="2">
    <source>
        <dbReference type="ARBA" id="ARBA00022475"/>
    </source>
</evidence>
<dbReference type="PANTHER" id="PTHR21137:SF35">
    <property type="entry name" value="ODORANT RECEPTOR 19A-RELATED"/>
    <property type="match status" value="1"/>
</dbReference>
<feature type="transmembrane region" description="Helical" evidence="10">
    <location>
        <begin position="31"/>
        <end position="49"/>
    </location>
</feature>
<evidence type="ECO:0000256" key="6">
    <source>
        <dbReference type="ARBA" id="ARBA00022989"/>
    </source>
</evidence>
<keyword evidence="6 10" id="KW-1133">Transmembrane helix</keyword>
<name>A0A9P0LD33_ACAOB</name>
<keyword evidence="7 10" id="KW-0472">Membrane</keyword>
<dbReference type="PANTHER" id="PTHR21137">
    <property type="entry name" value="ODORANT RECEPTOR"/>
    <property type="match status" value="1"/>
</dbReference>
<dbReference type="OrthoDB" id="6784258at2759"/>
<keyword evidence="2" id="KW-1003">Cell membrane</keyword>
<dbReference type="GO" id="GO:0007165">
    <property type="term" value="P:signal transduction"/>
    <property type="evidence" value="ECO:0007669"/>
    <property type="project" value="UniProtKB-KW"/>
</dbReference>
<evidence type="ECO:0000313" key="12">
    <source>
        <dbReference type="Proteomes" id="UP001152888"/>
    </source>
</evidence>
<keyword evidence="3" id="KW-0716">Sensory transduction</keyword>
<reference evidence="11" key="1">
    <citation type="submission" date="2022-03" db="EMBL/GenBank/DDBJ databases">
        <authorList>
            <person name="Sayadi A."/>
        </authorList>
    </citation>
    <scope>NUCLEOTIDE SEQUENCE</scope>
</reference>
<keyword evidence="9" id="KW-0807">Transducer</keyword>
<dbReference type="GO" id="GO:0005886">
    <property type="term" value="C:plasma membrane"/>
    <property type="evidence" value="ECO:0007669"/>
    <property type="project" value="UniProtKB-SubCell"/>
</dbReference>
<dbReference type="Proteomes" id="UP001152888">
    <property type="component" value="Unassembled WGS sequence"/>
</dbReference>
<evidence type="ECO:0000256" key="9">
    <source>
        <dbReference type="ARBA" id="ARBA00023224"/>
    </source>
</evidence>
<keyword evidence="4 10" id="KW-0812">Transmembrane</keyword>
<evidence type="ECO:0000313" key="11">
    <source>
        <dbReference type="EMBL" id="CAH1992416.1"/>
    </source>
</evidence>
<accession>A0A9P0LD33</accession>
<organism evidence="11 12">
    <name type="scientific">Acanthoscelides obtectus</name>
    <name type="common">Bean weevil</name>
    <name type="synonym">Bruchus obtectus</name>
    <dbReference type="NCBI Taxonomy" id="200917"/>
    <lineage>
        <taxon>Eukaryota</taxon>
        <taxon>Metazoa</taxon>
        <taxon>Ecdysozoa</taxon>
        <taxon>Arthropoda</taxon>
        <taxon>Hexapoda</taxon>
        <taxon>Insecta</taxon>
        <taxon>Pterygota</taxon>
        <taxon>Neoptera</taxon>
        <taxon>Endopterygota</taxon>
        <taxon>Coleoptera</taxon>
        <taxon>Polyphaga</taxon>
        <taxon>Cucujiformia</taxon>
        <taxon>Chrysomeloidea</taxon>
        <taxon>Chrysomelidae</taxon>
        <taxon>Bruchinae</taxon>
        <taxon>Bruchini</taxon>
        <taxon>Acanthoscelides</taxon>
    </lineage>
</organism>
<dbReference type="GO" id="GO:0005549">
    <property type="term" value="F:odorant binding"/>
    <property type="evidence" value="ECO:0007669"/>
    <property type="project" value="InterPro"/>
</dbReference>
<evidence type="ECO:0000256" key="1">
    <source>
        <dbReference type="ARBA" id="ARBA00004651"/>
    </source>
</evidence>
<sequence>MEIQFWDESQLLTAQQKHIYNKKHRELMKKCKLYVCLYLMTLISFFLIPLVSEGQALSFELYRPQFIPYYYQLLLNNMCGVLNTLFTILPTDMLFLCSITLTEIQFRLLGSQISQLFQKSGELDFEARKELSRCIRHHGFLLR</sequence>
<dbReference type="InterPro" id="IPR004117">
    <property type="entry name" value="7tm6_olfct_rcpt"/>
</dbReference>
<proteinExistence type="predicted"/>
<protein>
    <submittedName>
        <fullName evidence="11">Uncharacterized protein</fullName>
    </submittedName>
</protein>
<dbReference type="EMBL" id="CAKOFQ010007142">
    <property type="protein sequence ID" value="CAH1992416.1"/>
    <property type="molecule type" value="Genomic_DNA"/>
</dbReference>
<keyword evidence="5" id="KW-0552">Olfaction</keyword>
<comment type="caution">
    <text evidence="11">The sequence shown here is derived from an EMBL/GenBank/DDBJ whole genome shotgun (WGS) entry which is preliminary data.</text>
</comment>
<dbReference type="AlphaFoldDB" id="A0A9P0LD33"/>
<evidence type="ECO:0000256" key="5">
    <source>
        <dbReference type="ARBA" id="ARBA00022725"/>
    </source>
</evidence>
<keyword evidence="8" id="KW-0675">Receptor</keyword>
<feature type="transmembrane region" description="Helical" evidence="10">
    <location>
        <begin position="69"/>
        <end position="89"/>
    </location>
</feature>
<evidence type="ECO:0000256" key="10">
    <source>
        <dbReference type="SAM" id="Phobius"/>
    </source>
</evidence>
<dbReference type="GO" id="GO:0004984">
    <property type="term" value="F:olfactory receptor activity"/>
    <property type="evidence" value="ECO:0007669"/>
    <property type="project" value="InterPro"/>
</dbReference>
<dbReference type="Pfam" id="PF02949">
    <property type="entry name" value="7tm_6"/>
    <property type="match status" value="1"/>
</dbReference>